<comment type="caution">
    <text evidence="1">The sequence shown here is derived from an EMBL/GenBank/DDBJ whole genome shotgun (WGS) entry which is preliminary data.</text>
</comment>
<proteinExistence type="predicted"/>
<dbReference type="AlphaFoldDB" id="A0A7Z8KSJ6"/>
<dbReference type="EMBL" id="VIAQ01000007">
    <property type="protein sequence ID" value="TQD27921.1"/>
    <property type="molecule type" value="Genomic_DNA"/>
</dbReference>
<protein>
    <recommendedName>
        <fullName evidence="3">Competence protein CoiA-like family protein</fullName>
    </recommendedName>
</protein>
<keyword evidence="2" id="KW-1185">Reference proteome</keyword>
<evidence type="ECO:0000313" key="2">
    <source>
        <dbReference type="Proteomes" id="UP000319335"/>
    </source>
</evidence>
<reference evidence="1 2" key="1">
    <citation type="submission" date="2019-06" db="EMBL/GenBank/DDBJ databases">
        <title>Draft genome sequence of Methanolobus vulcani B1d.</title>
        <authorList>
            <person name="Creighbaum A.J."/>
            <person name="Ticak T."/>
            <person name="Hariraju D."/>
            <person name="Arivett B.A."/>
            <person name="Ferguson D.J.Jr."/>
        </authorList>
    </citation>
    <scope>NUCLEOTIDE SEQUENCE [LARGE SCALE GENOMIC DNA]</scope>
    <source>
        <strain evidence="1 2">B1d</strain>
    </source>
</reference>
<evidence type="ECO:0000313" key="1">
    <source>
        <dbReference type="EMBL" id="TQD27921.1"/>
    </source>
</evidence>
<name>A0A7Z8KSJ6_9EURY</name>
<sequence length="336" mass="39831">MLYANTKDGEKIRAAKKNKSEEIKAYCPLCDWPKCEKPLVYKTGEVNIHHFAHPEGTECSDKWSRGKESEWHLGWKNLVNKKYCEVPIVKGWKKHRADIQNKNGLVIELQNSPISVSEIHEREDFYNNMIWLINGQEKRIIVHSPDSYCGSGYWPDDCNMIIWKYSKKAILEAKKRIFIDIGNEEILYIVKNVNGSYYSETNEGNRFGGYLISKTDFVDYFLKAKNNSVFDNIQKSMLEGNGWYLEHLKLFEKYFHWLLKTKTHSSLRYRVNEEEMFDDYFIVDDYKSPRFLIDLTYFIVEHPEYNDKRYLLFKTIKTGIELGWHDAMRDGTLKYA</sequence>
<dbReference type="Proteomes" id="UP000319335">
    <property type="component" value="Unassembled WGS sequence"/>
</dbReference>
<gene>
    <name evidence="1" type="ORF">FKV42_02345</name>
</gene>
<organism evidence="1 2">
    <name type="scientific">Methanolobus vulcani</name>
    <dbReference type="NCBI Taxonomy" id="38026"/>
    <lineage>
        <taxon>Archaea</taxon>
        <taxon>Methanobacteriati</taxon>
        <taxon>Methanobacteriota</taxon>
        <taxon>Stenosarchaea group</taxon>
        <taxon>Methanomicrobia</taxon>
        <taxon>Methanosarcinales</taxon>
        <taxon>Methanosarcinaceae</taxon>
        <taxon>Methanolobus</taxon>
    </lineage>
</organism>
<accession>A0A7Z8KSJ6</accession>
<dbReference type="RefSeq" id="WP_154808650.1">
    <property type="nucleotide sequence ID" value="NZ_VIAQ01000007.1"/>
</dbReference>
<evidence type="ECO:0008006" key="3">
    <source>
        <dbReference type="Google" id="ProtNLM"/>
    </source>
</evidence>